<keyword evidence="4" id="KW-0472">Membrane</keyword>
<dbReference type="OrthoDB" id="140595at2"/>
<keyword evidence="2" id="KW-0288">FMN</keyword>
<feature type="domain" description="FAD-dependent oxidoreductase 2 FAD-binding" evidence="5">
    <location>
        <begin position="9"/>
        <end position="407"/>
    </location>
</feature>
<dbReference type="EMBL" id="FO203427">
    <property type="protein sequence ID" value="CCH47892.1"/>
    <property type="molecule type" value="Genomic_DNA"/>
</dbReference>
<dbReference type="NCBIfam" id="NF003725">
    <property type="entry name" value="PRK05329.2-4"/>
    <property type="match status" value="1"/>
</dbReference>
<feature type="transmembrane region" description="Helical" evidence="4">
    <location>
        <begin position="7"/>
        <end position="26"/>
    </location>
</feature>
<dbReference type="SUPFAM" id="SSF51905">
    <property type="entry name" value="FAD/NAD(P)-binding domain"/>
    <property type="match status" value="1"/>
</dbReference>
<reference evidence="6 7" key="1">
    <citation type="journal article" date="2013" name="PLoS ONE">
        <title>The first genomic and proteomic characterization of a deep-sea sulfate reducer: insights into the piezophilic lifestyle of Desulfovibrio piezophilus.</title>
        <authorList>
            <person name="Pradel N."/>
            <person name="Ji B."/>
            <person name="Gimenez G."/>
            <person name="Talla E."/>
            <person name="Lenoble P."/>
            <person name="Garel M."/>
            <person name="Tamburini C."/>
            <person name="Fourquet P."/>
            <person name="Lebrun R."/>
            <person name="Bertin P."/>
            <person name="Denis Y."/>
            <person name="Pophillat M."/>
            <person name="Barbe V."/>
            <person name="Ollivier B."/>
            <person name="Dolla A."/>
        </authorList>
    </citation>
    <scope>NUCLEOTIDE SEQUENCE [LARGE SCALE GENOMIC DNA]</scope>
    <source>
        <strain evidence="7">DSM 10523 / SB164P1</strain>
    </source>
</reference>
<accession>M1WQV4</accession>
<evidence type="ECO:0000256" key="2">
    <source>
        <dbReference type="ARBA" id="ARBA00022643"/>
    </source>
</evidence>
<keyword evidence="1" id="KW-0285">Flavoprotein</keyword>
<dbReference type="eggNOG" id="COG3075">
    <property type="taxonomic scope" value="Bacteria"/>
</dbReference>
<name>M1WQV4_PSEP2</name>
<dbReference type="HOGENOM" id="CLU_047793_1_0_7"/>
<dbReference type="STRING" id="1322246.BN4_10655"/>
<dbReference type="PIRSF" id="PIRSF000141">
    <property type="entry name" value="Anaerobic_G3P_dh"/>
    <property type="match status" value="1"/>
</dbReference>
<evidence type="ECO:0000256" key="3">
    <source>
        <dbReference type="ARBA" id="ARBA00023002"/>
    </source>
</evidence>
<evidence type="ECO:0000259" key="5">
    <source>
        <dbReference type="Pfam" id="PF00890"/>
    </source>
</evidence>
<dbReference type="PATRIC" id="fig|879567.3.peg.675"/>
<evidence type="ECO:0000256" key="4">
    <source>
        <dbReference type="SAM" id="Phobius"/>
    </source>
</evidence>
<dbReference type="GO" id="GO:0004368">
    <property type="term" value="F:glycerol-3-phosphate dehydrogenase (quinone) activity"/>
    <property type="evidence" value="ECO:0007669"/>
    <property type="project" value="UniProtKB-EC"/>
</dbReference>
<evidence type="ECO:0000256" key="1">
    <source>
        <dbReference type="ARBA" id="ARBA00022630"/>
    </source>
</evidence>
<protein>
    <submittedName>
        <fullName evidence="6">Glycerol-3-phosphate dehydrogenase, anaerobic, B subunit</fullName>
        <ecNumber evidence="6">1.1.5.3</ecNumber>
    </submittedName>
</protein>
<sequence>MTQEHQIYDVMVIGSGFAGMAAALFASNRGLSVVQAGSTGGIDFSTGFIDLMGVHPIEEGRRWKNPWKAIKAVVHDRPDHPYALLSDAEIRNGIDEFTDFLNEMGLDYVGANDHNICALTPAGTVKRTYRVPGSAWKGTEALTKRSATLIVDFHGLKGFSGTQLVESHIHDWPALRTVRLDFPGSRGELYPEHMAWALADPVNRVKLAESVVPHIHSAEYIGFPAVLGLNDPRMVIRHLEDMTGKQIFEIPTLPPSIAGPRLRAVFDRSLPHRGVRTLSQKMVEKVQVREDGTFLLEAGKGAAIVTVAAKNVILATGRFFGKGLKAQRHNVIEAVFGVPVIQPENRNNWHGDTFFTAKGHPLNMAGVEVDIHLRPLSGGRVLYENLYAAGTILAHHDWMRMKCGAGLAISTAYKAVQELQL</sequence>
<dbReference type="RefSeq" id="WP_015413946.1">
    <property type="nucleotide sequence ID" value="NC_020409.1"/>
</dbReference>
<dbReference type="EC" id="1.1.5.3" evidence="6"/>
<dbReference type="InterPro" id="IPR009158">
    <property type="entry name" value="G3P_DH_GlpB_su"/>
</dbReference>
<dbReference type="AlphaFoldDB" id="M1WQV4"/>
<dbReference type="NCBIfam" id="TIGR03378">
    <property type="entry name" value="glycerol3P_GlpB"/>
    <property type="match status" value="1"/>
</dbReference>
<dbReference type="Pfam" id="PF00890">
    <property type="entry name" value="FAD_binding_2"/>
    <property type="match status" value="1"/>
</dbReference>
<dbReference type="Gene3D" id="3.50.50.60">
    <property type="entry name" value="FAD/NAD(P)-binding domain"/>
    <property type="match status" value="1"/>
</dbReference>
<gene>
    <name evidence="6" type="primary">glpB</name>
    <name evidence="6" type="ordered locus">BN4_10655</name>
</gene>
<dbReference type="InterPro" id="IPR036188">
    <property type="entry name" value="FAD/NAD-bd_sf"/>
</dbReference>
<keyword evidence="4" id="KW-0812">Transmembrane</keyword>
<dbReference type="GO" id="GO:0009331">
    <property type="term" value="C:glycerol-3-phosphate dehydrogenase (FAD) complex"/>
    <property type="evidence" value="ECO:0007669"/>
    <property type="project" value="InterPro"/>
</dbReference>
<keyword evidence="7" id="KW-1185">Reference proteome</keyword>
<dbReference type="KEGG" id="dpi:BN4_10655"/>
<proteinExistence type="predicted"/>
<dbReference type="InterPro" id="IPR003953">
    <property type="entry name" value="FAD-dep_OxRdtase_2_FAD-bd"/>
</dbReference>
<keyword evidence="4" id="KW-1133">Transmembrane helix</keyword>
<evidence type="ECO:0000313" key="6">
    <source>
        <dbReference type="EMBL" id="CCH47892.1"/>
    </source>
</evidence>
<organism evidence="6 7">
    <name type="scientific">Pseudodesulfovibrio piezophilus (strain DSM 21447 / JCM 15486 / C1TLV30)</name>
    <name type="common">Desulfovibrio piezophilus</name>
    <dbReference type="NCBI Taxonomy" id="1322246"/>
    <lineage>
        <taxon>Bacteria</taxon>
        <taxon>Pseudomonadati</taxon>
        <taxon>Thermodesulfobacteriota</taxon>
        <taxon>Desulfovibrionia</taxon>
        <taxon>Desulfovibrionales</taxon>
        <taxon>Desulfovibrionaceae</taxon>
    </lineage>
</organism>
<keyword evidence="3 6" id="KW-0560">Oxidoreductase</keyword>
<reference evidence="7" key="2">
    <citation type="journal article" date="2013" name="Stand. Genomic Sci.">
        <title>Complete genome sequence of Desulfocapsa sulfexigens, a marine deltaproteobacterium specialized in disproportionating inorganic sulfur compounds.</title>
        <authorList>
            <person name="Finster K.W."/>
            <person name="Kjeldsen K.U."/>
            <person name="Kube M."/>
            <person name="Reinhardt R."/>
            <person name="Mussmann M."/>
            <person name="Amann R."/>
            <person name="Schreiber L."/>
        </authorList>
    </citation>
    <scope>NUCLEOTIDE SEQUENCE [LARGE SCALE GENOMIC DNA]</scope>
    <source>
        <strain evidence="7">DSM 10523 / SB164P1</strain>
    </source>
</reference>
<dbReference type="BioCyc" id="DPIE1322246:BN4_RS03360-MONOMER"/>
<dbReference type="Proteomes" id="UP000011724">
    <property type="component" value="Chromosome"/>
</dbReference>
<evidence type="ECO:0000313" key="7">
    <source>
        <dbReference type="Proteomes" id="UP000011724"/>
    </source>
</evidence>